<name>A0A543J7S7_9PSEU</name>
<dbReference type="Proteomes" id="UP000316628">
    <property type="component" value="Unassembled WGS sequence"/>
</dbReference>
<reference evidence="2 3" key="1">
    <citation type="submission" date="2019-06" db="EMBL/GenBank/DDBJ databases">
        <title>Sequencing the genomes of 1000 actinobacteria strains.</title>
        <authorList>
            <person name="Klenk H.-P."/>
        </authorList>
    </citation>
    <scope>NUCLEOTIDE SEQUENCE [LARGE SCALE GENOMIC DNA]</scope>
    <source>
        <strain evidence="2 3">DSM 45456</strain>
    </source>
</reference>
<sequence length="70" mass="7359">MTHPPTSLLVLRGEKAERRLWTLLAALFALVSGVNLIVAVSEAAWWQGAVAALCAVVAVACARRSTRAGS</sequence>
<accession>A0A543J7S7</accession>
<evidence type="ECO:0000313" key="3">
    <source>
        <dbReference type="Proteomes" id="UP000316628"/>
    </source>
</evidence>
<organism evidence="2 3">
    <name type="scientific">Saccharothrix saharensis</name>
    <dbReference type="NCBI Taxonomy" id="571190"/>
    <lineage>
        <taxon>Bacteria</taxon>
        <taxon>Bacillati</taxon>
        <taxon>Actinomycetota</taxon>
        <taxon>Actinomycetes</taxon>
        <taxon>Pseudonocardiales</taxon>
        <taxon>Pseudonocardiaceae</taxon>
        <taxon>Saccharothrix</taxon>
    </lineage>
</organism>
<evidence type="ECO:0000313" key="2">
    <source>
        <dbReference type="EMBL" id="TQM78884.1"/>
    </source>
</evidence>
<evidence type="ECO:0000256" key="1">
    <source>
        <dbReference type="SAM" id="Phobius"/>
    </source>
</evidence>
<feature type="transmembrane region" description="Helical" evidence="1">
    <location>
        <begin position="44"/>
        <end position="62"/>
    </location>
</feature>
<keyword evidence="1" id="KW-0472">Membrane</keyword>
<dbReference type="RefSeq" id="WP_141975779.1">
    <property type="nucleotide sequence ID" value="NZ_VFPP01000001.1"/>
</dbReference>
<keyword evidence="1" id="KW-0812">Transmembrane</keyword>
<comment type="caution">
    <text evidence="2">The sequence shown here is derived from an EMBL/GenBank/DDBJ whole genome shotgun (WGS) entry which is preliminary data.</text>
</comment>
<keyword evidence="1" id="KW-1133">Transmembrane helix</keyword>
<feature type="transmembrane region" description="Helical" evidence="1">
    <location>
        <begin position="20"/>
        <end position="38"/>
    </location>
</feature>
<keyword evidence="3" id="KW-1185">Reference proteome</keyword>
<dbReference type="AlphaFoldDB" id="A0A543J7S7"/>
<dbReference type="OrthoDB" id="3698237at2"/>
<gene>
    <name evidence="2" type="ORF">FHX81_1170</name>
</gene>
<dbReference type="EMBL" id="VFPP01000001">
    <property type="protein sequence ID" value="TQM78884.1"/>
    <property type="molecule type" value="Genomic_DNA"/>
</dbReference>
<protein>
    <submittedName>
        <fullName evidence="2">Uncharacterized protein</fullName>
    </submittedName>
</protein>
<proteinExistence type="predicted"/>